<name>A0A0W0FUC7_MONRR</name>
<dbReference type="Proteomes" id="UP000054988">
    <property type="component" value="Unassembled WGS sequence"/>
</dbReference>
<evidence type="ECO:0000313" key="2">
    <source>
        <dbReference type="Proteomes" id="UP000054988"/>
    </source>
</evidence>
<organism evidence="1 2">
    <name type="scientific">Moniliophthora roreri</name>
    <name type="common">Frosty pod rot fungus</name>
    <name type="synonym">Monilia roreri</name>
    <dbReference type="NCBI Taxonomy" id="221103"/>
    <lineage>
        <taxon>Eukaryota</taxon>
        <taxon>Fungi</taxon>
        <taxon>Dikarya</taxon>
        <taxon>Basidiomycota</taxon>
        <taxon>Agaricomycotina</taxon>
        <taxon>Agaricomycetes</taxon>
        <taxon>Agaricomycetidae</taxon>
        <taxon>Agaricales</taxon>
        <taxon>Marasmiineae</taxon>
        <taxon>Marasmiaceae</taxon>
        <taxon>Moniliophthora</taxon>
    </lineage>
</organism>
<gene>
    <name evidence="1" type="ORF">WG66_7453</name>
</gene>
<dbReference type="AlphaFoldDB" id="A0A0W0FUC7"/>
<proteinExistence type="predicted"/>
<reference evidence="1 2" key="1">
    <citation type="submission" date="2015-12" db="EMBL/GenBank/DDBJ databases">
        <title>Draft genome sequence of Moniliophthora roreri, the causal agent of frosty pod rot of cacao.</title>
        <authorList>
            <person name="Aime M.C."/>
            <person name="Diaz-Valderrama J.R."/>
            <person name="Kijpornyongpan T."/>
            <person name="Phillips-Mora W."/>
        </authorList>
    </citation>
    <scope>NUCLEOTIDE SEQUENCE [LARGE SCALE GENOMIC DNA]</scope>
    <source>
        <strain evidence="1 2">MCA 2952</strain>
    </source>
</reference>
<evidence type="ECO:0000313" key="1">
    <source>
        <dbReference type="EMBL" id="KTB39983.1"/>
    </source>
</evidence>
<protein>
    <submittedName>
        <fullName evidence="1">Uncharacterized protein</fullName>
    </submittedName>
</protein>
<comment type="caution">
    <text evidence="1">The sequence shown here is derived from an EMBL/GenBank/DDBJ whole genome shotgun (WGS) entry which is preliminary data.</text>
</comment>
<accession>A0A0W0FUC7</accession>
<dbReference type="EMBL" id="LATX01001621">
    <property type="protein sequence ID" value="KTB39983.1"/>
    <property type="molecule type" value="Genomic_DNA"/>
</dbReference>
<sequence>MASPTFSLYEHITAFQSEKDYKATRLAKFLIRAFARDACLSQWDVSDLCYHLVHARKRYDEIHSWIACVESDTQTEDARWDAFDKYTNNLDELERALFDLVVALDKEHELFTELHTQAQRRAPLHDVSLSMRLIEELVEGSFKKKSIFSPSCFRRSLRRICILIKEWFMAITARSDRTYQACQDTLDFIENRIDEMRKWDQRTDTKPDVAIEECFCECSLRPLHSAFTKSRDTPNARTLDKDIRVNARKKIPHGGSSAYHKLVPELITIIIKIPEGLTRPAGTDTKPPDIKPVEPVGATPVTPAKLPSFYPELKRKATEIRRPYFLQAVTFIRICERLARALKAEGENRPREAENIIEITFLSVEAALDAAVNALSESGSQGITSVKSDSVTELFSGAQEPLRNCFTFFKIKQEWQEWDNKMKAAAKRDTDHLNLLQDRMRMHAKCDNPLSSKTPVTIQLQFVRTDPFGGWEVHTPKTVSYEISVDSNLQTLLSMEASRNDEFGERIMSLKSYFALSKDDFNQMRSPETKIKDIDVVHGIRSLILVLGE</sequence>